<evidence type="ECO:0000313" key="3">
    <source>
        <dbReference type="Proteomes" id="UP000295008"/>
    </source>
</evidence>
<proteinExistence type="predicted"/>
<dbReference type="RefSeq" id="WP_132012597.1">
    <property type="nucleotide sequence ID" value="NZ_SLUN01000002.1"/>
</dbReference>
<gene>
    <name evidence="2" type="ORF">EDC14_1002174</name>
</gene>
<comment type="caution">
    <text evidence="2">The sequence shown here is derived from an EMBL/GenBank/DDBJ whole genome shotgun (WGS) entry which is preliminary data.</text>
</comment>
<dbReference type="OrthoDB" id="2928548at2"/>
<name>A0A4R1SA79_HYDET</name>
<keyword evidence="3" id="KW-1185">Reference proteome</keyword>
<evidence type="ECO:0000313" key="2">
    <source>
        <dbReference type="EMBL" id="TCL76415.1"/>
    </source>
</evidence>
<dbReference type="Proteomes" id="UP000295008">
    <property type="component" value="Unassembled WGS sequence"/>
</dbReference>
<evidence type="ECO:0000256" key="1">
    <source>
        <dbReference type="SAM" id="MobiDB-lite"/>
    </source>
</evidence>
<sequence>MKELNFQLTIHAITIGTIENASSLNIGRNFLRDFKSMSKSNAGIGTVSGNHNSFPSSTNYVLDPDNVDMCWETQKERREEASRRGTPFARCTEERK</sequence>
<feature type="region of interest" description="Disordered" evidence="1">
    <location>
        <begin position="76"/>
        <end position="96"/>
    </location>
</feature>
<dbReference type="AlphaFoldDB" id="A0A4R1SA79"/>
<protein>
    <submittedName>
        <fullName evidence="2">Spore germination protein GerPA/GerPF</fullName>
    </submittedName>
</protein>
<dbReference type="EMBL" id="SLUN01000002">
    <property type="protein sequence ID" value="TCL76415.1"/>
    <property type="molecule type" value="Genomic_DNA"/>
</dbReference>
<accession>A0A4R1SA79</accession>
<organism evidence="2 3">
    <name type="scientific">Hydrogenispora ethanolica</name>
    <dbReference type="NCBI Taxonomy" id="1082276"/>
    <lineage>
        <taxon>Bacteria</taxon>
        <taxon>Bacillati</taxon>
        <taxon>Bacillota</taxon>
        <taxon>Hydrogenispora</taxon>
    </lineage>
</organism>
<reference evidence="2 3" key="1">
    <citation type="submission" date="2019-03" db="EMBL/GenBank/DDBJ databases">
        <title>Genomic Encyclopedia of Type Strains, Phase IV (KMG-IV): sequencing the most valuable type-strain genomes for metagenomic binning, comparative biology and taxonomic classification.</title>
        <authorList>
            <person name="Goeker M."/>
        </authorList>
    </citation>
    <scope>NUCLEOTIDE SEQUENCE [LARGE SCALE GENOMIC DNA]</scope>
    <source>
        <strain evidence="2 3">LX-B</strain>
    </source>
</reference>